<gene>
    <name evidence="1" type="ORF">CPAG_06498</name>
</gene>
<dbReference type="AlphaFoldDB" id="A0A0J6FAZ9"/>
<evidence type="ECO:0000313" key="2">
    <source>
        <dbReference type="Proteomes" id="UP000054567"/>
    </source>
</evidence>
<accession>A0A0J6FAZ9</accession>
<dbReference type="EMBL" id="DS268112">
    <property type="protein sequence ID" value="KMM70186.1"/>
    <property type="molecule type" value="Genomic_DNA"/>
</dbReference>
<protein>
    <submittedName>
        <fullName evidence="1">Uncharacterized protein</fullName>
    </submittedName>
</protein>
<evidence type="ECO:0000313" key="1">
    <source>
        <dbReference type="EMBL" id="KMM70186.1"/>
    </source>
</evidence>
<reference evidence="2" key="2">
    <citation type="journal article" date="2009" name="Genome Res.">
        <title>Comparative genomic analyses of the human fungal pathogens Coccidioides and their relatives.</title>
        <authorList>
            <person name="Sharpton T.J."/>
            <person name="Stajich J.E."/>
            <person name="Rounsley S.D."/>
            <person name="Gardner M.J."/>
            <person name="Wortman J.R."/>
            <person name="Jordar V.S."/>
            <person name="Maiti R."/>
            <person name="Kodira C.D."/>
            <person name="Neafsey D.E."/>
            <person name="Zeng Q."/>
            <person name="Hung C.-Y."/>
            <person name="McMahan C."/>
            <person name="Muszewska A."/>
            <person name="Grynberg M."/>
            <person name="Mandel M.A."/>
            <person name="Kellner E.M."/>
            <person name="Barker B.M."/>
            <person name="Galgiani J.N."/>
            <person name="Orbach M.J."/>
            <person name="Kirkland T.N."/>
            <person name="Cole G.T."/>
            <person name="Henn M.R."/>
            <person name="Birren B.W."/>
            <person name="Taylor J.W."/>
        </authorList>
    </citation>
    <scope>NUCLEOTIDE SEQUENCE [LARGE SCALE GENOMIC DNA]</scope>
    <source>
        <strain evidence="2">RMSCC 3488</strain>
    </source>
</reference>
<dbReference type="VEuPathDB" id="FungiDB:CPAG_06498"/>
<organism evidence="1 2">
    <name type="scientific">Coccidioides posadasii RMSCC 3488</name>
    <dbReference type="NCBI Taxonomy" id="454284"/>
    <lineage>
        <taxon>Eukaryota</taxon>
        <taxon>Fungi</taxon>
        <taxon>Dikarya</taxon>
        <taxon>Ascomycota</taxon>
        <taxon>Pezizomycotina</taxon>
        <taxon>Eurotiomycetes</taxon>
        <taxon>Eurotiomycetidae</taxon>
        <taxon>Onygenales</taxon>
        <taxon>Onygenaceae</taxon>
        <taxon>Coccidioides</taxon>
    </lineage>
</organism>
<proteinExistence type="predicted"/>
<reference evidence="1 2" key="1">
    <citation type="submission" date="2007-06" db="EMBL/GenBank/DDBJ databases">
        <title>The Genome Sequence of Coccidioides posadasii RMSCC_3488.</title>
        <authorList>
            <consortium name="Coccidioides Genome Resources Consortium"/>
            <consortium name="The Broad Institute Genome Sequencing Platform"/>
            <person name="Henn M.R."/>
            <person name="Sykes S."/>
            <person name="Young S."/>
            <person name="Jaffe D."/>
            <person name="Berlin A."/>
            <person name="Alvarez P."/>
            <person name="Butler J."/>
            <person name="Gnerre S."/>
            <person name="Grabherr M."/>
            <person name="Mauceli E."/>
            <person name="Brockman W."/>
            <person name="Kodira C."/>
            <person name="Alvarado L."/>
            <person name="Zeng Q."/>
            <person name="Crawford M."/>
            <person name="Antoine C."/>
            <person name="Devon K."/>
            <person name="Galgiani J."/>
            <person name="Orsborn K."/>
            <person name="Lewis M.L."/>
            <person name="Nusbaum C."/>
            <person name="Galagan J."/>
            <person name="Birren B."/>
        </authorList>
    </citation>
    <scope>NUCLEOTIDE SEQUENCE [LARGE SCALE GENOMIC DNA]</scope>
    <source>
        <strain evidence="1 2">RMSCC 3488</strain>
    </source>
</reference>
<name>A0A0J6FAZ9_COCPO</name>
<sequence>MVGSKQRCTRVLRNTATPCFIVASCWRHSTSTLYIRLSISSPNKVFETLRSRPAAR</sequence>
<reference evidence="2" key="3">
    <citation type="journal article" date="2010" name="Genome Res.">
        <title>Population genomic sequencing of Coccidioides fungi reveals recent hybridization and transposon control.</title>
        <authorList>
            <person name="Neafsey D.E."/>
            <person name="Barker B.M."/>
            <person name="Sharpton T.J."/>
            <person name="Stajich J.E."/>
            <person name="Park D.J."/>
            <person name="Whiston E."/>
            <person name="Hung C.-Y."/>
            <person name="McMahan C."/>
            <person name="White J."/>
            <person name="Sykes S."/>
            <person name="Heiman D."/>
            <person name="Young S."/>
            <person name="Zeng Q."/>
            <person name="Abouelleil A."/>
            <person name="Aftuck L."/>
            <person name="Bessette D."/>
            <person name="Brown A."/>
            <person name="FitzGerald M."/>
            <person name="Lui A."/>
            <person name="Macdonald J.P."/>
            <person name="Priest M."/>
            <person name="Orbach M.J."/>
            <person name="Galgiani J.N."/>
            <person name="Kirkland T.N."/>
            <person name="Cole G.T."/>
            <person name="Birren B.W."/>
            <person name="Henn M.R."/>
            <person name="Taylor J.W."/>
            <person name="Rounsley S.D."/>
        </authorList>
    </citation>
    <scope>NUCLEOTIDE SEQUENCE [LARGE SCALE GENOMIC DNA]</scope>
    <source>
        <strain evidence="2">RMSCC 3488</strain>
    </source>
</reference>
<dbReference type="Proteomes" id="UP000054567">
    <property type="component" value="Unassembled WGS sequence"/>
</dbReference>
<dbReference type="PROSITE" id="PS51257">
    <property type="entry name" value="PROKAR_LIPOPROTEIN"/>
    <property type="match status" value="1"/>
</dbReference>